<feature type="signal peptide" evidence="1">
    <location>
        <begin position="1"/>
        <end position="22"/>
    </location>
</feature>
<dbReference type="Gene3D" id="2.40.128.110">
    <property type="entry name" value="Lipid/polyisoprenoid-binding, YceI-like"/>
    <property type="match status" value="1"/>
</dbReference>
<dbReference type="RefSeq" id="WP_379756940.1">
    <property type="nucleotide sequence ID" value="NZ_JBHSYB010000026.1"/>
</dbReference>
<evidence type="ECO:0000313" key="3">
    <source>
        <dbReference type="EMBL" id="MFD0984809.1"/>
    </source>
</evidence>
<feature type="chain" id="PRO_5046833072" evidence="1">
    <location>
        <begin position="23"/>
        <end position="189"/>
    </location>
</feature>
<evidence type="ECO:0000313" key="4">
    <source>
        <dbReference type="Proteomes" id="UP001597051"/>
    </source>
</evidence>
<protein>
    <submittedName>
        <fullName evidence="3">YceI family protein</fullName>
    </submittedName>
</protein>
<dbReference type="EMBL" id="JBHTIZ010000025">
    <property type="protein sequence ID" value="MFD0984809.1"/>
    <property type="molecule type" value="Genomic_DNA"/>
</dbReference>
<evidence type="ECO:0000256" key="1">
    <source>
        <dbReference type="SAM" id="SignalP"/>
    </source>
</evidence>
<sequence>MKNLKTIAIALLVTISSVTVNAQSKNVDVAKSTINWVGKKVTGKHEGTINLKEGLLVFKKNKLTGGNFIVDMTSLSTTDLKPGEGKEKLEGHLKSDDFFGTDKFATSKLVFKTIKANGKNSYTVTGDLTIKSITNPITFIITVKGNSATTNLKIDRTKYDVKYGSGSFFDNLGDKAISDNFDLNVALQF</sequence>
<reference evidence="4" key="1">
    <citation type="journal article" date="2019" name="Int. J. Syst. Evol. Microbiol.">
        <title>The Global Catalogue of Microorganisms (GCM) 10K type strain sequencing project: providing services to taxonomists for standard genome sequencing and annotation.</title>
        <authorList>
            <consortium name="The Broad Institute Genomics Platform"/>
            <consortium name="The Broad Institute Genome Sequencing Center for Infectious Disease"/>
            <person name="Wu L."/>
            <person name="Ma J."/>
        </authorList>
    </citation>
    <scope>NUCLEOTIDE SEQUENCE [LARGE SCALE GENOMIC DNA]</scope>
    <source>
        <strain evidence="4">CECT 7649</strain>
    </source>
</reference>
<comment type="caution">
    <text evidence="3">The sequence shown here is derived from an EMBL/GenBank/DDBJ whole genome shotgun (WGS) entry which is preliminary data.</text>
</comment>
<keyword evidence="4" id="KW-1185">Reference proteome</keyword>
<organism evidence="3 4">
    <name type="scientific">Flavobacterium myungsuense</name>
    <dbReference type="NCBI Taxonomy" id="651823"/>
    <lineage>
        <taxon>Bacteria</taxon>
        <taxon>Pseudomonadati</taxon>
        <taxon>Bacteroidota</taxon>
        <taxon>Flavobacteriia</taxon>
        <taxon>Flavobacteriales</taxon>
        <taxon>Flavobacteriaceae</taxon>
        <taxon>Flavobacterium</taxon>
    </lineage>
</organism>
<accession>A0ABW3J3X6</accession>
<gene>
    <name evidence="3" type="ORF">ACFQ0S_10015</name>
</gene>
<proteinExistence type="predicted"/>
<name>A0ABW3J3X6_9FLAO</name>
<dbReference type="PANTHER" id="PTHR34406">
    <property type="entry name" value="PROTEIN YCEI"/>
    <property type="match status" value="1"/>
</dbReference>
<dbReference type="Pfam" id="PF04264">
    <property type="entry name" value="YceI"/>
    <property type="match status" value="1"/>
</dbReference>
<evidence type="ECO:0000259" key="2">
    <source>
        <dbReference type="SMART" id="SM00867"/>
    </source>
</evidence>
<dbReference type="InterPro" id="IPR036761">
    <property type="entry name" value="TTHA0802/YceI-like_sf"/>
</dbReference>
<dbReference type="PANTHER" id="PTHR34406:SF1">
    <property type="entry name" value="PROTEIN YCEI"/>
    <property type="match status" value="1"/>
</dbReference>
<feature type="domain" description="Lipid/polyisoprenoid-binding YceI-like" evidence="2">
    <location>
        <begin position="24"/>
        <end position="188"/>
    </location>
</feature>
<dbReference type="Proteomes" id="UP001597051">
    <property type="component" value="Unassembled WGS sequence"/>
</dbReference>
<dbReference type="SMART" id="SM00867">
    <property type="entry name" value="YceI"/>
    <property type="match status" value="1"/>
</dbReference>
<dbReference type="InterPro" id="IPR007372">
    <property type="entry name" value="Lipid/polyisoprenoid-bd_YceI"/>
</dbReference>
<dbReference type="SUPFAM" id="SSF101874">
    <property type="entry name" value="YceI-like"/>
    <property type="match status" value="1"/>
</dbReference>
<keyword evidence="1" id="KW-0732">Signal</keyword>